<keyword evidence="6 12" id="KW-0812">Transmembrane</keyword>
<protein>
    <recommendedName>
        <fullName evidence="12">ATP synthase complex subunit 8</fullName>
    </recommendedName>
</protein>
<dbReference type="Pfam" id="PF00895">
    <property type="entry name" value="ATP-synt_8"/>
    <property type="match status" value="1"/>
</dbReference>
<keyword evidence="8 13" id="KW-1133">Transmembrane helix</keyword>
<keyword evidence="11 13" id="KW-0472">Membrane</keyword>
<keyword evidence="7 12" id="KW-0375">Hydrogen ion transport</keyword>
<comment type="similarity">
    <text evidence="2 12">Belongs to the ATPase protein 8 family.</text>
</comment>
<gene>
    <name evidence="14" type="primary">ATP8</name>
</gene>
<keyword evidence="5 12" id="KW-0138">CF(0)</keyword>
<geneLocation type="mitochondrion" evidence="14"/>
<reference evidence="14" key="1">
    <citation type="submission" date="2021-12" db="EMBL/GenBank/DDBJ databases">
        <authorList>
            <person name="Niu G."/>
            <person name="Wei M."/>
        </authorList>
    </citation>
    <scope>NUCLEOTIDE SEQUENCE</scope>
</reference>
<dbReference type="InterPro" id="IPR001421">
    <property type="entry name" value="ATP8_metazoa"/>
</dbReference>
<comment type="subcellular location">
    <subcellularLocation>
        <location evidence="1 12">Mitochondrion membrane</location>
        <topology evidence="1 12">Single-pass membrane protein</topology>
    </subcellularLocation>
</comment>
<evidence type="ECO:0000256" key="5">
    <source>
        <dbReference type="ARBA" id="ARBA00022547"/>
    </source>
</evidence>
<evidence type="ECO:0000256" key="12">
    <source>
        <dbReference type="RuleBase" id="RU003661"/>
    </source>
</evidence>
<accession>A0A9E8YXF8</accession>
<keyword evidence="4 12" id="KW-0813">Transport</keyword>
<evidence type="ECO:0000256" key="4">
    <source>
        <dbReference type="ARBA" id="ARBA00022448"/>
    </source>
</evidence>
<evidence type="ECO:0000256" key="13">
    <source>
        <dbReference type="SAM" id="Phobius"/>
    </source>
</evidence>
<evidence type="ECO:0000256" key="2">
    <source>
        <dbReference type="ARBA" id="ARBA00008892"/>
    </source>
</evidence>
<dbReference type="GO" id="GO:0015986">
    <property type="term" value="P:proton motive force-driven ATP synthesis"/>
    <property type="evidence" value="ECO:0007669"/>
    <property type="project" value="InterPro"/>
</dbReference>
<comment type="subunit">
    <text evidence="3">F-type ATPases have 2 components, CF(1) - the catalytic core - and CF(0) - the membrane proton channel.</text>
</comment>
<evidence type="ECO:0000256" key="11">
    <source>
        <dbReference type="ARBA" id="ARBA00023136"/>
    </source>
</evidence>
<dbReference type="EMBL" id="OL757401">
    <property type="protein sequence ID" value="WAK83081.1"/>
    <property type="molecule type" value="Genomic_DNA"/>
</dbReference>
<proteinExistence type="inferred from homology"/>
<evidence type="ECO:0000256" key="7">
    <source>
        <dbReference type="ARBA" id="ARBA00022781"/>
    </source>
</evidence>
<evidence type="ECO:0000256" key="3">
    <source>
        <dbReference type="ARBA" id="ARBA00011291"/>
    </source>
</evidence>
<feature type="transmembrane region" description="Helical" evidence="13">
    <location>
        <begin position="6"/>
        <end position="31"/>
    </location>
</feature>
<organism evidence="14">
    <name type="scientific">Janus sp</name>
    <dbReference type="NCBI Taxonomy" id="3003420"/>
    <lineage>
        <taxon>Eukaryota</taxon>
        <taxon>Metazoa</taxon>
        <taxon>Ecdysozoa</taxon>
        <taxon>Arthropoda</taxon>
        <taxon>Hexapoda</taxon>
        <taxon>Insecta</taxon>
        <taxon>Pterygota</taxon>
        <taxon>Neoptera</taxon>
        <taxon>Endopterygota</taxon>
        <taxon>Hymenoptera</taxon>
        <taxon>Cephoidea</taxon>
        <taxon>Cephidae</taxon>
        <taxon>Janus</taxon>
    </lineage>
</organism>
<keyword evidence="10 12" id="KW-0496">Mitochondrion</keyword>
<evidence type="ECO:0000256" key="1">
    <source>
        <dbReference type="ARBA" id="ARBA00004304"/>
    </source>
</evidence>
<dbReference type="GO" id="GO:0031966">
    <property type="term" value="C:mitochondrial membrane"/>
    <property type="evidence" value="ECO:0007669"/>
    <property type="project" value="UniProtKB-SubCell"/>
</dbReference>
<keyword evidence="9 12" id="KW-0406">Ion transport</keyword>
<evidence type="ECO:0000256" key="10">
    <source>
        <dbReference type="ARBA" id="ARBA00023128"/>
    </source>
</evidence>
<dbReference type="GO" id="GO:0015078">
    <property type="term" value="F:proton transmembrane transporter activity"/>
    <property type="evidence" value="ECO:0007669"/>
    <property type="project" value="InterPro"/>
</dbReference>
<evidence type="ECO:0000256" key="9">
    <source>
        <dbReference type="ARBA" id="ARBA00023065"/>
    </source>
</evidence>
<evidence type="ECO:0000313" key="14">
    <source>
        <dbReference type="EMBL" id="WAK83081.1"/>
    </source>
</evidence>
<name>A0A9E8YXF8_9HYME</name>
<evidence type="ECO:0000256" key="6">
    <source>
        <dbReference type="ARBA" id="ARBA00022692"/>
    </source>
</evidence>
<sequence>MPQMSPMNWLFLMVLFTLLLIMTISLIYFNYMPPTKKNLKKIINSPYYSWKW</sequence>
<dbReference type="GO" id="GO:0045259">
    <property type="term" value="C:proton-transporting ATP synthase complex"/>
    <property type="evidence" value="ECO:0007669"/>
    <property type="project" value="UniProtKB-KW"/>
</dbReference>
<evidence type="ECO:0000256" key="8">
    <source>
        <dbReference type="ARBA" id="ARBA00022989"/>
    </source>
</evidence>
<dbReference type="AlphaFoldDB" id="A0A9E8YXF8"/>